<reference evidence="2 3" key="1">
    <citation type="journal article" date="2012" name="J. Bacteriol.">
        <title>Genome Sequence of Fibrella aestuarina BUZ 2T, a Filamentous Marine Bacterium.</title>
        <authorList>
            <person name="Filippini M."/>
            <person name="Qi W."/>
            <person name="Blom J."/>
            <person name="Goesmann A."/>
            <person name="Smits T.H."/>
            <person name="Bagheri H.C."/>
        </authorList>
    </citation>
    <scope>NUCLEOTIDE SEQUENCE [LARGE SCALE GENOMIC DNA]</scope>
    <source>
        <strain evidence="3">BUZ 2T</strain>
    </source>
</reference>
<dbReference type="AlphaFoldDB" id="I0KBZ2"/>
<organism evidence="2 3">
    <name type="scientific">Fibrella aestuarina BUZ 2</name>
    <dbReference type="NCBI Taxonomy" id="1166018"/>
    <lineage>
        <taxon>Bacteria</taxon>
        <taxon>Pseudomonadati</taxon>
        <taxon>Bacteroidota</taxon>
        <taxon>Cytophagia</taxon>
        <taxon>Cytophagales</taxon>
        <taxon>Spirosomataceae</taxon>
        <taxon>Fibrella</taxon>
    </lineage>
</organism>
<dbReference type="KEGG" id="fae:FAES_3638"/>
<dbReference type="EMBL" id="HE796683">
    <property type="protein sequence ID" value="CCH01645.1"/>
    <property type="molecule type" value="Genomic_DNA"/>
</dbReference>
<evidence type="ECO:0000313" key="2">
    <source>
        <dbReference type="EMBL" id="CCH01645.1"/>
    </source>
</evidence>
<dbReference type="Proteomes" id="UP000011058">
    <property type="component" value="Chromosome"/>
</dbReference>
<evidence type="ECO:0000256" key="1">
    <source>
        <dbReference type="SAM" id="MobiDB-lite"/>
    </source>
</evidence>
<gene>
    <name evidence="2" type="ORF">FAES_3638</name>
</gene>
<sequence length="124" mass="13853">MRTNSHAYVMPFNQPVLSRQDALALIERCDAKGVPTPFAITFCTADEGRGTGGEIVTLDRAIWHVPGNRVRRSGQFQKGGDCPPADEGRSERSRWTRKIRAVDSDQVRQVHLDLILTLNGQPIR</sequence>
<dbReference type="RefSeq" id="WP_015332744.1">
    <property type="nucleotide sequence ID" value="NC_020054.1"/>
</dbReference>
<protein>
    <submittedName>
        <fullName evidence="2">Uncharacterized protein</fullName>
    </submittedName>
</protein>
<dbReference type="HOGENOM" id="CLU_2000506_0_0_10"/>
<evidence type="ECO:0000313" key="3">
    <source>
        <dbReference type="Proteomes" id="UP000011058"/>
    </source>
</evidence>
<feature type="region of interest" description="Disordered" evidence="1">
    <location>
        <begin position="73"/>
        <end position="94"/>
    </location>
</feature>
<name>I0KBZ2_9BACT</name>
<keyword evidence="3" id="KW-1185">Reference proteome</keyword>
<dbReference type="OrthoDB" id="965247at2"/>
<proteinExistence type="predicted"/>
<dbReference type="STRING" id="1166018.FAES_3638"/>
<accession>I0KBZ2</accession>